<sequence>MALNYSPCAMYPTEGDWAYSIRIGDRFVGDRMGNGFGMEDPYGFLGRDRVDEGGGGGGGSREPIANDILDLLPSDPFGMDLSATFTAIAGWLEDFEVESGLNLIWNRAMAFGSSDNGVGESSNTGWGLNGSGSFEEEMEMWDESCDGEFESVWDVEEILSFGDEAESCSGGDGEAPHDALLLSLGYLEVQDLLSAERVCRSFRDAVQSDSLFWRSIHIDQPLNERITDHELLKLTGRAQGCLQSLCLVECSRITDDGLRRVLESNPKLTKLSVPGCTRLSIGGLVNNLKAFNSTGLPGIKCLRIGGLYGITQEHFEELISLLNADKRQQTDARKPRFFHSSHLLHSNDDECPIDIEMCPKCQRLRLVYDCPVQSCQGKRNSAQQCRACSFCIARCVQCGRCIDDTEYEETFCLDLLCWGCWKELFQCQ</sequence>
<dbReference type="InterPro" id="IPR001810">
    <property type="entry name" value="F-box_dom"/>
</dbReference>
<evidence type="ECO:0000313" key="3">
    <source>
        <dbReference type="Proteomes" id="UP000283530"/>
    </source>
</evidence>
<dbReference type="SUPFAM" id="SSF52047">
    <property type="entry name" value="RNI-like"/>
    <property type="match status" value="1"/>
</dbReference>
<dbReference type="Gene3D" id="3.80.10.10">
    <property type="entry name" value="Ribonuclease Inhibitor"/>
    <property type="match status" value="1"/>
</dbReference>
<dbReference type="Proteomes" id="UP000283530">
    <property type="component" value="Unassembled WGS sequence"/>
</dbReference>
<dbReference type="SUPFAM" id="SSF81383">
    <property type="entry name" value="F-box domain"/>
    <property type="match status" value="1"/>
</dbReference>
<dbReference type="Gene3D" id="1.20.1280.50">
    <property type="match status" value="1"/>
</dbReference>
<dbReference type="OrthoDB" id="10044893at2759"/>
<evidence type="ECO:0000259" key="1">
    <source>
        <dbReference type="PROSITE" id="PS50181"/>
    </source>
</evidence>
<dbReference type="InterPro" id="IPR032675">
    <property type="entry name" value="LRR_dom_sf"/>
</dbReference>
<dbReference type="Pfam" id="PF12937">
    <property type="entry name" value="F-box-like"/>
    <property type="match status" value="1"/>
</dbReference>
<gene>
    <name evidence="2" type="ORF">CKAN_01255000</name>
</gene>
<dbReference type="InterPro" id="IPR050648">
    <property type="entry name" value="F-box_LRR-repeat"/>
</dbReference>
<proteinExistence type="predicted"/>
<dbReference type="PANTHER" id="PTHR13382">
    <property type="entry name" value="MITOCHONDRIAL ATP SYNTHASE COUPLING FACTOR B"/>
    <property type="match status" value="1"/>
</dbReference>
<accession>A0A443NZ50</accession>
<protein>
    <submittedName>
        <fullName evidence="2">F-box protein SKIP14</fullName>
    </submittedName>
</protein>
<dbReference type="PANTHER" id="PTHR13382:SF22">
    <property type="entry name" value="F-BOX PROTEIN SKIP14"/>
    <property type="match status" value="1"/>
</dbReference>
<name>A0A443NZ50_9MAGN</name>
<dbReference type="InterPro" id="IPR036047">
    <property type="entry name" value="F-box-like_dom_sf"/>
</dbReference>
<dbReference type="EMBL" id="QPKB01000004">
    <property type="protein sequence ID" value="RWR83779.1"/>
    <property type="molecule type" value="Genomic_DNA"/>
</dbReference>
<dbReference type="PROSITE" id="PS50181">
    <property type="entry name" value="FBOX"/>
    <property type="match status" value="1"/>
</dbReference>
<organism evidence="2 3">
    <name type="scientific">Cinnamomum micranthum f. kanehirae</name>
    <dbReference type="NCBI Taxonomy" id="337451"/>
    <lineage>
        <taxon>Eukaryota</taxon>
        <taxon>Viridiplantae</taxon>
        <taxon>Streptophyta</taxon>
        <taxon>Embryophyta</taxon>
        <taxon>Tracheophyta</taxon>
        <taxon>Spermatophyta</taxon>
        <taxon>Magnoliopsida</taxon>
        <taxon>Magnoliidae</taxon>
        <taxon>Laurales</taxon>
        <taxon>Lauraceae</taxon>
        <taxon>Cinnamomum</taxon>
    </lineage>
</organism>
<dbReference type="GO" id="GO:0005737">
    <property type="term" value="C:cytoplasm"/>
    <property type="evidence" value="ECO:0007669"/>
    <property type="project" value="TreeGrafter"/>
</dbReference>
<reference evidence="2 3" key="1">
    <citation type="journal article" date="2019" name="Nat. Plants">
        <title>Stout camphor tree genome fills gaps in understanding of flowering plant genome evolution.</title>
        <authorList>
            <person name="Chaw S.M."/>
            <person name="Liu Y.C."/>
            <person name="Wu Y.W."/>
            <person name="Wang H.Y."/>
            <person name="Lin C.I."/>
            <person name="Wu C.S."/>
            <person name="Ke H.M."/>
            <person name="Chang L.Y."/>
            <person name="Hsu C.Y."/>
            <person name="Yang H.T."/>
            <person name="Sudianto E."/>
            <person name="Hsu M.H."/>
            <person name="Wu K.P."/>
            <person name="Wang L.N."/>
            <person name="Leebens-Mack J.H."/>
            <person name="Tsai I.J."/>
        </authorList>
    </citation>
    <scope>NUCLEOTIDE SEQUENCE [LARGE SCALE GENOMIC DNA]</scope>
    <source>
        <strain evidence="3">cv. Chaw 1501</strain>
        <tissue evidence="2">Young leaves</tissue>
    </source>
</reference>
<dbReference type="STRING" id="337451.A0A443NZ50"/>
<feature type="domain" description="F-box" evidence="1">
    <location>
        <begin position="169"/>
        <end position="216"/>
    </location>
</feature>
<keyword evidence="3" id="KW-1185">Reference proteome</keyword>
<comment type="caution">
    <text evidence="2">The sequence shown here is derived from an EMBL/GenBank/DDBJ whole genome shotgun (WGS) entry which is preliminary data.</text>
</comment>
<evidence type="ECO:0000313" key="2">
    <source>
        <dbReference type="EMBL" id="RWR83779.1"/>
    </source>
</evidence>
<dbReference type="AlphaFoldDB" id="A0A443NZ50"/>